<feature type="compositionally biased region" description="Basic residues" evidence="11">
    <location>
        <begin position="815"/>
        <end position="826"/>
    </location>
</feature>
<evidence type="ECO:0000256" key="10">
    <source>
        <dbReference type="ARBA" id="ARBA00035352"/>
    </source>
</evidence>
<dbReference type="GO" id="GO:0006412">
    <property type="term" value="P:translation"/>
    <property type="evidence" value="ECO:0007669"/>
    <property type="project" value="InterPro"/>
</dbReference>
<gene>
    <name evidence="13" type="primary">Dgri\GH13292</name>
    <name evidence="13" type="ORF">Dgri_GH13292</name>
</gene>
<dbReference type="PANTHER" id="PTHR23410">
    <property type="entry name" value="RIBOSOMAL PROTEIN L5-RELATED"/>
    <property type="match status" value="1"/>
</dbReference>
<dbReference type="CDD" id="cd00432">
    <property type="entry name" value="Ribosomal_L18_L5e"/>
    <property type="match status" value="1"/>
</dbReference>
<name>B4JQ19_DROGR</name>
<dbReference type="Pfam" id="PF17144">
    <property type="entry name" value="Ribosomal_L5e"/>
    <property type="match status" value="1"/>
</dbReference>
<dbReference type="Pfam" id="PF14204">
    <property type="entry name" value="Ribosomal_L18_c"/>
    <property type="match status" value="1"/>
</dbReference>
<evidence type="ECO:0000256" key="1">
    <source>
        <dbReference type="ARBA" id="ARBA00004021"/>
    </source>
</evidence>
<dbReference type="GO" id="GO:0000027">
    <property type="term" value="P:ribosomal large subunit assembly"/>
    <property type="evidence" value="ECO:0007669"/>
    <property type="project" value="TreeGrafter"/>
</dbReference>
<evidence type="ECO:0000313" key="13">
    <source>
        <dbReference type="EMBL" id="EDV98999.1"/>
    </source>
</evidence>
<dbReference type="FunFam" id="3.30.420.100:FF:000002">
    <property type="entry name" value="60S ribosomal protein L5"/>
    <property type="match status" value="1"/>
</dbReference>
<keyword evidence="4" id="KW-0963">Cytoplasm</keyword>
<feature type="region of interest" description="Disordered" evidence="11">
    <location>
        <begin position="804"/>
        <end position="826"/>
    </location>
</feature>
<evidence type="ECO:0000256" key="2">
    <source>
        <dbReference type="ARBA" id="ARBA00004496"/>
    </source>
</evidence>
<evidence type="ECO:0000256" key="11">
    <source>
        <dbReference type="SAM" id="MobiDB-lite"/>
    </source>
</evidence>
<evidence type="ECO:0000256" key="5">
    <source>
        <dbReference type="ARBA" id="ARBA00022730"/>
    </source>
</evidence>
<organism evidence="14">
    <name type="scientific">Drosophila grimshawi</name>
    <name type="common">Hawaiian fruit fly</name>
    <name type="synonym">Idiomyia grimshawi</name>
    <dbReference type="NCBI Taxonomy" id="7222"/>
    <lineage>
        <taxon>Eukaryota</taxon>
        <taxon>Metazoa</taxon>
        <taxon>Ecdysozoa</taxon>
        <taxon>Arthropoda</taxon>
        <taxon>Hexapoda</taxon>
        <taxon>Insecta</taxon>
        <taxon>Pterygota</taxon>
        <taxon>Neoptera</taxon>
        <taxon>Endopterygota</taxon>
        <taxon>Diptera</taxon>
        <taxon>Brachycera</taxon>
        <taxon>Muscomorpha</taxon>
        <taxon>Ephydroidea</taxon>
        <taxon>Drosophilidae</taxon>
        <taxon>Drosophila</taxon>
        <taxon>Hawaiian Drosophila</taxon>
    </lineage>
</organism>
<dbReference type="GO" id="GO:0022625">
    <property type="term" value="C:cytosolic large ribosomal subunit"/>
    <property type="evidence" value="ECO:0007669"/>
    <property type="project" value="TreeGrafter"/>
</dbReference>
<proteinExistence type="inferred from homology"/>
<dbReference type="Gene3D" id="3.30.420.100">
    <property type="match status" value="1"/>
</dbReference>
<protein>
    <recommendedName>
        <fullName evidence="9">Large ribosomal subunit protein uL18</fullName>
    </recommendedName>
    <alternativeName>
        <fullName evidence="10">60S ribosomal protein L5</fullName>
    </alternativeName>
</protein>
<evidence type="ECO:0000256" key="6">
    <source>
        <dbReference type="ARBA" id="ARBA00022884"/>
    </source>
</evidence>
<dbReference type="InParanoid" id="B4JQ19"/>
<keyword evidence="14" id="KW-1185">Reference proteome</keyword>
<dbReference type="Proteomes" id="UP000001070">
    <property type="component" value="Unassembled WGS sequence"/>
</dbReference>
<evidence type="ECO:0000256" key="3">
    <source>
        <dbReference type="ARBA" id="ARBA00007116"/>
    </source>
</evidence>
<evidence type="ECO:0000256" key="8">
    <source>
        <dbReference type="ARBA" id="ARBA00023274"/>
    </source>
</evidence>
<dbReference type="InterPro" id="IPR025607">
    <property type="entry name" value="Ribosomal_uL18_C_euk"/>
</dbReference>
<feature type="domain" description="Large ribosomal subunit protein uL18 C-terminal eukaryotes" evidence="12">
    <location>
        <begin position="795"/>
        <end position="850"/>
    </location>
</feature>
<keyword evidence="6" id="KW-0694">RNA-binding</keyword>
<dbReference type="GO" id="GO:0008097">
    <property type="term" value="F:5S rRNA binding"/>
    <property type="evidence" value="ECO:0007669"/>
    <property type="project" value="InterPro"/>
</dbReference>
<dbReference type="HAMAP" id="MF_01337_A">
    <property type="entry name" value="Ribosomal_uL18_A"/>
    <property type="match status" value="1"/>
</dbReference>
<dbReference type="SUPFAM" id="SSF53137">
    <property type="entry name" value="Translational machinery components"/>
    <property type="match status" value="1"/>
</dbReference>
<evidence type="ECO:0000313" key="14">
    <source>
        <dbReference type="Proteomes" id="UP000001070"/>
    </source>
</evidence>
<keyword evidence="7" id="KW-0689">Ribosomal protein</keyword>
<evidence type="ECO:0000259" key="12">
    <source>
        <dbReference type="Pfam" id="PF14204"/>
    </source>
</evidence>
<evidence type="ECO:0000256" key="7">
    <source>
        <dbReference type="ARBA" id="ARBA00022980"/>
    </source>
</evidence>
<keyword evidence="8" id="KW-0687">Ribonucleoprotein</keyword>
<evidence type="ECO:0000256" key="4">
    <source>
        <dbReference type="ARBA" id="ARBA00022490"/>
    </source>
</evidence>
<sequence length="858" mass="97715">MEINGLDEHNEVGSDDEDALWSIEDDTLFQPCGLISHSSSSNNKTKSVFVTWNEHYLLNYRFKRSKKTNRMEMTKVRIPLPRNTHVRSIHMLEYNTLLLMSDGRVHCFGSIKSLHAIAWLKGVRSFARTNDGFSVIRHDEDAQQLLLQVYVDLPSLDKGESTLLHSYDITYDEQNIFQCDWRNDDYSLLTVTVAQQHLKFMQCLFGAGASADKQLHIFSVSGHVFALLPRGADEAESSESSEQAYHIELLCIYATSVKLMHLLPAQNLCLVYLSGGNVDIWYMSNLLGIKQRQMHYTGGAWLDYDASSENSDLYYTDGQELVRLRFEYNAILDDCQVLRCAKPVPGMQACTWVQHIEQLVCLSDNNIFYRIAFSLKQLTETEENAAALSDLTPAAIEQLRGNAQILQQYEQQPVELLAAIQREQEKQQLIAVARNQAYLESGLTAKLEYRRHLPLFGEDVLLLHTARQTDLDSSGIYAILQLTFHNSHKLLHSSHWQLVAYHGNEAHVHRVPTDLLLSRKCHIIIPLKKVCNERLPEFTLKLVAFLELHTETTAVLLPLVGFVKVVKNKQYFKRYQVKFRRRREGKTDYYARKRLTFQDKNKYNTPKYRLIVRLSNKDITAQIAYARIEGDRVVCSAYSHELPNYGIQVGLTNYAAAYCTGLLVARRLLNKLGLDSLYAGCTEVTGEEFNVEPVDDGPGAFRCYLDVGLARTTTGARVFGAMKGAVDGGLNIPHSVKRFPGYSAETKSFNADVHRAHIFGQHVADYMRTLEEEDEEAFKRQFSRYIKLGIRADNIEDLYKKAHQSIRSDPTPKKAAAKKSAPVKKRWNAKKLTNEDRKIKIAAHKAAYVAKLQSETEA</sequence>
<dbReference type="FunCoup" id="B4JQ19">
    <property type="interactions" value="26"/>
</dbReference>
<dbReference type="STRING" id="7222.B4JQ19"/>
<dbReference type="eggNOG" id="KOG0875">
    <property type="taxonomic scope" value="Eukaryota"/>
</dbReference>
<comment type="function">
    <text evidence="1">Component of the ribosome, a large ribonucleoprotein complex responsible for the synthesis of proteins in the cell. The small ribosomal subunit (SSU) binds messenger RNAs (mRNAs) and translates the encoded message by selecting cognate aminoacyl-transfer RNA (tRNA) molecules. The large subunit (LSU) contains the ribosomal catalytic site termed the peptidyl transferase center (PTC), which catalyzes the formation of peptide bonds, thereby polymerizing the amino acids delivered by tRNAs into a polypeptide chain. The nascent polypeptides leave the ribosome through a tunnel in the LSU and interact with protein factors that function in enzymatic processing, targeting, and the membrane insertion of nascent chains at the exit of the ribosomal tunnel.</text>
</comment>
<dbReference type="InterPro" id="IPR005485">
    <property type="entry name" value="Rbsml_uL18_euk_arch"/>
</dbReference>
<dbReference type="OMA" id="FEYNAIL"/>
<reference evidence="13 14" key="1">
    <citation type="journal article" date="2007" name="Nature">
        <title>Evolution of genes and genomes on the Drosophila phylogeny.</title>
        <authorList>
            <consortium name="Drosophila 12 Genomes Consortium"/>
            <person name="Clark A.G."/>
            <person name="Eisen M.B."/>
            <person name="Smith D.R."/>
            <person name="Bergman C.M."/>
            <person name="Oliver B."/>
            <person name="Markow T.A."/>
            <person name="Kaufman T.C."/>
            <person name="Kellis M."/>
            <person name="Gelbart W."/>
            <person name="Iyer V.N."/>
            <person name="Pollard D.A."/>
            <person name="Sackton T.B."/>
            <person name="Larracuente A.M."/>
            <person name="Singh N.D."/>
            <person name="Abad J.P."/>
            <person name="Abt D.N."/>
            <person name="Adryan B."/>
            <person name="Aguade M."/>
            <person name="Akashi H."/>
            <person name="Anderson W.W."/>
            <person name="Aquadro C.F."/>
            <person name="Ardell D.H."/>
            <person name="Arguello R."/>
            <person name="Artieri C.G."/>
            <person name="Barbash D.A."/>
            <person name="Barker D."/>
            <person name="Barsanti P."/>
            <person name="Batterham P."/>
            <person name="Batzoglou S."/>
            <person name="Begun D."/>
            <person name="Bhutkar A."/>
            <person name="Blanco E."/>
            <person name="Bosak S.A."/>
            <person name="Bradley R.K."/>
            <person name="Brand A.D."/>
            <person name="Brent M.R."/>
            <person name="Brooks A.N."/>
            <person name="Brown R.H."/>
            <person name="Butlin R.K."/>
            <person name="Caggese C."/>
            <person name="Calvi B.R."/>
            <person name="Bernardo de Carvalho A."/>
            <person name="Caspi A."/>
            <person name="Castrezana S."/>
            <person name="Celniker S.E."/>
            <person name="Chang J.L."/>
            <person name="Chapple C."/>
            <person name="Chatterji S."/>
            <person name="Chinwalla A."/>
            <person name="Civetta A."/>
            <person name="Clifton S.W."/>
            <person name="Comeron J.M."/>
            <person name="Costello J.C."/>
            <person name="Coyne J.A."/>
            <person name="Daub J."/>
            <person name="David R.G."/>
            <person name="Delcher A.L."/>
            <person name="Delehaunty K."/>
            <person name="Do C.B."/>
            <person name="Ebling H."/>
            <person name="Edwards K."/>
            <person name="Eickbush T."/>
            <person name="Evans J.D."/>
            <person name="Filipski A."/>
            <person name="Findeiss S."/>
            <person name="Freyhult E."/>
            <person name="Fulton L."/>
            <person name="Fulton R."/>
            <person name="Garcia A.C."/>
            <person name="Gardiner A."/>
            <person name="Garfield D.A."/>
            <person name="Garvin B.E."/>
            <person name="Gibson G."/>
            <person name="Gilbert D."/>
            <person name="Gnerre S."/>
            <person name="Godfrey J."/>
            <person name="Good R."/>
            <person name="Gotea V."/>
            <person name="Gravely B."/>
            <person name="Greenberg A.J."/>
            <person name="Griffiths-Jones S."/>
            <person name="Gross S."/>
            <person name="Guigo R."/>
            <person name="Gustafson E.A."/>
            <person name="Haerty W."/>
            <person name="Hahn M.W."/>
            <person name="Halligan D.L."/>
            <person name="Halpern A.L."/>
            <person name="Halter G.M."/>
            <person name="Han M.V."/>
            <person name="Heger A."/>
            <person name="Hillier L."/>
            <person name="Hinrichs A.S."/>
            <person name="Holmes I."/>
            <person name="Hoskins R.A."/>
            <person name="Hubisz M.J."/>
            <person name="Hultmark D."/>
            <person name="Huntley M.A."/>
            <person name="Jaffe D.B."/>
            <person name="Jagadeeshan S."/>
            <person name="Jeck W.R."/>
            <person name="Johnson J."/>
            <person name="Jones C.D."/>
            <person name="Jordan W.C."/>
            <person name="Karpen G.H."/>
            <person name="Kataoka E."/>
            <person name="Keightley P.D."/>
            <person name="Kheradpour P."/>
            <person name="Kirkness E.F."/>
            <person name="Koerich L.B."/>
            <person name="Kristiansen K."/>
            <person name="Kudrna D."/>
            <person name="Kulathinal R.J."/>
            <person name="Kumar S."/>
            <person name="Kwok R."/>
            <person name="Lander E."/>
            <person name="Langley C.H."/>
            <person name="Lapoint R."/>
            <person name="Lazzaro B.P."/>
            <person name="Lee S.J."/>
            <person name="Levesque L."/>
            <person name="Li R."/>
            <person name="Lin C.F."/>
            <person name="Lin M.F."/>
            <person name="Lindblad-Toh K."/>
            <person name="Llopart A."/>
            <person name="Long M."/>
            <person name="Low L."/>
            <person name="Lozovsky E."/>
            <person name="Lu J."/>
            <person name="Luo M."/>
            <person name="Machado C.A."/>
            <person name="Makalowski W."/>
            <person name="Marzo M."/>
            <person name="Matsuda M."/>
            <person name="Matzkin L."/>
            <person name="McAllister B."/>
            <person name="McBride C.S."/>
            <person name="McKernan B."/>
            <person name="McKernan K."/>
            <person name="Mendez-Lago M."/>
            <person name="Minx P."/>
            <person name="Mollenhauer M.U."/>
            <person name="Montooth K."/>
            <person name="Mount S.M."/>
            <person name="Mu X."/>
            <person name="Myers E."/>
            <person name="Negre B."/>
            <person name="Newfeld S."/>
            <person name="Nielsen R."/>
            <person name="Noor M.A."/>
            <person name="O'Grady P."/>
            <person name="Pachter L."/>
            <person name="Papaceit M."/>
            <person name="Parisi M.J."/>
            <person name="Parisi M."/>
            <person name="Parts L."/>
            <person name="Pedersen J.S."/>
            <person name="Pesole G."/>
            <person name="Phillippy A.M."/>
            <person name="Ponting C.P."/>
            <person name="Pop M."/>
            <person name="Porcelli D."/>
            <person name="Powell J.R."/>
            <person name="Prohaska S."/>
            <person name="Pruitt K."/>
            <person name="Puig M."/>
            <person name="Quesneville H."/>
            <person name="Ram K.R."/>
            <person name="Rand D."/>
            <person name="Rasmussen M.D."/>
            <person name="Reed L.K."/>
            <person name="Reenan R."/>
            <person name="Reily A."/>
            <person name="Remington K.A."/>
            <person name="Rieger T.T."/>
            <person name="Ritchie M.G."/>
            <person name="Robin C."/>
            <person name="Rogers Y.H."/>
            <person name="Rohde C."/>
            <person name="Rozas J."/>
            <person name="Rubenfield M.J."/>
            <person name="Ruiz A."/>
            <person name="Russo S."/>
            <person name="Salzberg S.L."/>
            <person name="Sanchez-Gracia A."/>
            <person name="Saranga D.J."/>
            <person name="Sato H."/>
            <person name="Schaeffer S.W."/>
            <person name="Schatz M.C."/>
            <person name="Schlenke T."/>
            <person name="Schwartz R."/>
            <person name="Segarra C."/>
            <person name="Singh R.S."/>
            <person name="Sirot L."/>
            <person name="Sirota M."/>
            <person name="Sisneros N.B."/>
            <person name="Smith C.D."/>
            <person name="Smith T.F."/>
            <person name="Spieth J."/>
            <person name="Stage D.E."/>
            <person name="Stark A."/>
            <person name="Stephan W."/>
            <person name="Strausberg R.L."/>
            <person name="Strempel S."/>
            <person name="Sturgill D."/>
            <person name="Sutton G."/>
            <person name="Sutton G.G."/>
            <person name="Tao W."/>
            <person name="Teichmann S."/>
            <person name="Tobari Y.N."/>
            <person name="Tomimura Y."/>
            <person name="Tsolas J.M."/>
            <person name="Valente V.L."/>
            <person name="Venter E."/>
            <person name="Venter J.C."/>
            <person name="Vicario S."/>
            <person name="Vieira F.G."/>
            <person name="Vilella A.J."/>
            <person name="Villasante A."/>
            <person name="Walenz B."/>
            <person name="Wang J."/>
            <person name="Wasserman M."/>
            <person name="Watts T."/>
            <person name="Wilson D."/>
            <person name="Wilson R.K."/>
            <person name="Wing R.A."/>
            <person name="Wolfner M.F."/>
            <person name="Wong A."/>
            <person name="Wong G.K."/>
            <person name="Wu C.I."/>
            <person name="Wu G."/>
            <person name="Yamamoto D."/>
            <person name="Yang H.P."/>
            <person name="Yang S.P."/>
            <person name="Yorke J.A."/>
            <person name="Yoshida K."/>
            <person name="Zdobnov E."/>
            <person name="Zhang P."/>
            <person name="Zhang Y."/>
            <person name="Zimin A.V."/>
            <person name="Baldwin J."/>
            <person name="Abdouelleil A."/>
            <person name="Abdulkadir J."/>
            <person name="Abebe A."/>
            <person name="Abera B."/>
            <person name="Abreu J."/>
            <person name="Acer S.C."/>
            <person name="Aftuck L."/>
            <person name="Alexander A."/>
            <person name="An P."/>
            <person name="Anderson E."/>
            <person name="Anderson S."/>
            <person name="Arachi H."/>
            <person name="Azer M."/>
            <person name="Bachantsang P."/>
            <person name="Barry A."/>
            <person name="Bayul T."/>
            <person name="Berlin A."/>
            <person name="Bessette D."/>
            <person name="Bloom T."/>
            <person name="Blye J."/>
            <person name="Boguslavskiy L."/>
            <person name="Bonnet C."/>
            <person name="Boukhgalter B."/>
            <person name="Bourzgui I."/>
            <person name="Brown A."/>
            <person name="Cahill P."/>
            <person name="Channer S."/>
            <person name="Cheshatsang Y."/>
            <person name="Chuda L."/>
            <person name="Citroen M."/>
            <person name="Collymore A."/>
            <person name="Cooke P."/>
            <person name="Costello M."/>
            <person name="D'Aco K."/>
            <person name="Daza R."/>
            <person name="De Haan G."/>
            <person name="DeGray S."/>
            <person name="DeMaso C."/>
            <person name="Dhargay N."/>
            <person name="Dooley K."/>
            <person name="Dooley E."/>
            <person name="Doricent M."/>
            <person name="Dorje P."/>
            <person name="Dorjee K."/>
            <person name="Dupes A."/>
            <person name="Elong R."/>
            <person name="Falk J."/>
            <person name="Farina A."/>
            <person name="Faro S."/>
            <person name="Ferguson D."/>
            <person name="Fisher S."/>
            <person name="Foley C.D."/>
            <person name="Franke A."/>
            <person name="Friedrich D."/>
            <person name="Gadbois L."/>
            <person name="Gearin G."/>
            <person name="Gearin C.R."/>
            <person name="Giannoukos G."/>
            <person name="Goode T."/>
            <person name="Graham J."/>
            <person name="Grandbois E."/>
            <person name="Grewal S."/>
            <person name="Gyaltsen K."/>
            <person name="Hafez N."/>
            <person name="Hagos B."/>
            <person name="Hall J."/>
            <person name="Henson C."/>
            <person name="Hollinger A."/>
            <person name="Honan T."/>
            <person name="Huard M.D."/>
            <person name="Hughes L."/>
            <person name="Hurhula B."/>
            <person name="Husby M.E."/>
            <person name="Kamat A."/>
            <person name="Kanga B."/>
            <person name="Kashin S."/>
            <person name="Khazanovich D."/>
            <person name="Kisner P."/>
            <person name="Lance K."/>
            <person name="Lara M."/>
            <person name="Lee W."/>
            <person name="Lennon N."/>
            <person name="Letendre F."/>
            <person name="LeVine R."/>
            <person name="Lipovsky A."/>
            <person name="Liu X."/>
            <person name="Liu J."/>
            <person name="Liu S."/>
            <person name="Lokyitsang T."/>
            <person name="Lokyitsang Y."/>
            <person name="Lubonja R."/>
            <person name="Lui A."/>
            <person name="MacDonald P."/>
            <person name="Magnisalis V."/>
            <person name="Maru K."/>
            <person name="Matthews C."/>
            <person name="McCusker W."/>
            <person name="McDonough S."/>
            <person name="Mehta T."/>
            <person name="Meldrim J."/>
            <person name="Meneus L."/>
            <person name="Mihai O."/>
            <person name="Mihalev A."/>
            <person name="Mihova T."/>
            <person name="Mittelman R."/>
            <person name="Mlenga V."/>
            <person name="Montmayeur A."/>
            <person name="Mulrain L."/>
            <person name="Navidi A."/>
            <person name="Naylor J."/>
            <person name="Negash T."/>
            <person name="Nguyen T."/>
            <person name="Nguyen N."/>
            <person name="Nicol R."/>
            <person name="Norbu C."/>
            <person name="Norbu N."/>
            <person name="Novod N."/>
            <person name="O'Neill B."/>
            <person name="Osman S."/>
            <person name="Markiewicz E."/>
            <person name="Oyono O.L."/>
            <person name="Patti C."/>
            <person name="Phunkhang P."/>
            <person name="Pierre F."/>
            <person name="Priest M."/>
            <person name="Raghuraman S."/>
            <person name="Rege F."/>
            <person name="Reyes R."/>
            <person name="Rise C."/>
            <person name="Rogov P."/>
            <person name="Ross K."/>
            <person name="Ryan E."/>
            <person name="Settipalli S."/>
            <person name="Shea T."/>
            <person name="Sherpa N."/>
            <person name="Shi L."/>
            <person name="Shih D."/>
            <person name="Sparrow T."/>
            <person name="Spaulding J."/>
            <person name="Stalker J."/>
            <person name="Stange-Thomann N."/>
            <person name="Stavropoulos S."/>
            <person name="Stone C."/>
            <person name="Strader C."/>
            <person name="Tesfaye S."/>
            <person name="Thomson T."/>
            <person name="Thoulutsang Y."/>
            <person name="Thoulutsang D."/>
            <person name="Topham K."/>
            <person name="Topping I."/>
            <person name="Tsamla T."/>
            <person name="Vassiliev H."/>
            <person name="Vo A."/>
            <person name="Wangchuk T."/>
            <person name="Wangdi T."/>
            <person name="Weiand M."/>
            <person name="Wilkinson J."/>
            <person name="Wilson A."/>
            <person name="Yadav S."/>
            <person name="Young G."/>
            <person name="Yu Q."/>
            <person name="Zembek L."/>
            <person name="Zhong D."/>
            <person name="Zimmer A."/>
            <person name="Zwirko Z."/>
            <person name="Jaffe D.B."/>
            <person name="Alvarez P."/>
            <person name="Brockman W."/>
            <person name="Butler J."/>
            <person name="Chin C."/>
            <person name="Gnerre S."/>
            <person name="Grabherr M."/>
            <person name="Kleber M."/>
            <person name="Mauceli E."/>
            <person name="MacCallum I."/>
        </authorList>
    </citation>
    <scope>NUCLEOTIDE SEQUENCE [LARGE SCALE GENOMIC DNA]</scope>
    <source>
        <strain evidence="14">Tucson 15287-2541.00</strain>
    </source>
</reference>
<dbReference type="HOGENOM" id="CLU_012267_0_0_1"/>
<dbReference type="OrthoDB" id="7765038at2759"/>
<dbReference type="GO" id="GO:0003735">
    <property type="term" value="F:structural constituent of ribosome"/>
    <property type="evidence" value="ECO:0007669"/>
    <property type="project" value="InterPro"/>
</dbReference>
<comment type="subcellular location">
    <subcellularLocation>
        <location evidence="2">Cytoplasm</location>
    </subcellularLocation>
</comment>
<dbReference type="PANTHER" id="PTHR23410:SF12">
    <property type="entry name" value="LARGE RIBOSOMAL SUBUNIT PROTEIN UL18"/>
    <property type="match status" value="1"/>
</dbReference>
<dbReference type="PhylomeDB" id="B4JQ19"/>
<dbReference type="InterPro" id="IPR057268">
    <property type="entry name" value="Ribosomal_L18"/>
</dbReference>
<comment type="similarity">
    <text evidence="3">Belongs to the universal ribosomal protein uL18 family.</text>
</comment>
<evidence type="ECO:0000256" key="9">
    <source>
        <dbReference type="ARBA" id="ARBA00035197"/>
    </source>
</evidence>
<accession>B4JQ19</accession>
<dbReference type="AlphaFoldDB" id="B4JQ19"/>
<dbReference type="PRINTS" id="PR00058">
    <property type="entry name" value="RIBOSOMALL5"/>
</dbReference>
<keyword evidence="5" id="KW-0699">rRNA-binding</keyword>
<dbReference type="EMBL" id="CH916372">
    <property type="protein sequence ID" value="EDV98999.1"/>
    <property type="molecule type" value="Genomic_DNA"/>
</dbReference>